<organism evidence="1 2">
    <name type="scientific">Fictibacillus terranigra</name>
    <dbReference type="NCBI Taxonomy" id="3058424"/>
    <lineage>
        <taxon>Bacteria</taxon>
        <taxon>Bacillati</taxon>
        <taxon>Bacillota</taxon>
        <taxon>Bacilli</taxon>
        <taxon>Bacillales</taxon>
        <taxon>Fictibacillaceae</taxon>
        <taxon>Fictibacillus</taxon>
    </lineage>
</organism>
<evidence type="ECO:0000313" key="1">
    <source>
        <dbReference type="EMBL" id="MDN4075937.1"/>
    </source>
</evidence>
<name>A0ABT8EDP9_9BACL</name>
<comment type="caution">
    <text evidence="1">The sequence shown here is derived from an EMBL/GenBank/DDBJ whole genome shotgun (WGS) entry which is preliminary data.</text>
</comment>
<keyword evidence="2" id="KW-1185">Reference proteome</keyword>
<dbReference type="EMBL" id="JAUHLN010000008">
    <property type="protein sequence ID" value="MDN4075937.1"/>
    <property type="molecule type" value="Genomic_DNA"/>
</dbReference>
<proteinExistence type="predicted"/>
<evidence type="ECO:0000313" key="2">
    <source>
        <dbReference type="Proteomes" id="UP001168694"/>
    </source>
</evidence>
<gene>
    <name evidence="1" type="ORF">QYF49_23615</name>
</gene>
<reference evidence="1" key="1">
    <citation type="submission" date="2023-06" db="EMBL/GenBank/DDBJ databases">
        <title>Draft Genome Sequences of Representative Paenibacillus Polymyxa, Bacillus cereus, Fictibacillus sp., and Brevibacillus agri Strains Isolated from Amazonian Dark Earth.</title>
        <authorList>
            <person name="Pellegrinetti T.A."/>
            <person name="Cunha I.C.M."/>
            <person name="Chaves M.G."/>
            <person name="Freitas A.S."/>
            <person name="Silva A.V.R."/>
            <person name="Tsai S.M."/>
            <person name="Mendes L.W."/>
        </authorList>
    </citation>
    <scope>NUCLEOTIDE SEQUENCE</scope>
    <source>
        <strain evidence="1">CENA-BCM004</strain>
    </source>
</reference>
<accession>A0ABT8EDP9</accession>
<dbReference type="Proteomes" id="UP001168694">
    <property type="component" value="Unassembled WGS sequence"/>
</dbReference>
<dbReference type="RefSeq" id="WP_290402048.1">
    <property type="nucleotide sequence ID" value="NZ_JAUHLN010000008.1"/>
</dbReference>
<sequence>MKREYLIAPEYYNFTEEAEKFAHKDNRIAIIWLNELGDPLEIVY</sequence>
<protein>
    <submittedName>
        <fullName evidence="1">Uncharacterized protein</fullName>
    </submittedName>
</protein>